<keyword evidence="8" id="KW-1133">Transmembrane helix</keyword>
<dbReference type="EMBL" id="DVMP01000016">
    <property type="protein sequence ID" value="HIU25009.1"/>
    <property type="molecule type" value="Genomic_DNA"/>
</dbReference>
<evidence type="ECO:0000256" key="3">
    <source>
        <dbReference type="ARBA" id="ARBA00012438"/>
    </source>
</evidence>
<keyword evidence="5" id="KW-0808">Transferase</keyword>
<dbReference type="Gene3D" id="3.30.565.10">
    <property type="entry name" value="Histidine kinase-like ATPase, C-terminal domain"/>
    <property type="match status" value="1"/>
</dbReference>
<reference evidence="12" key="2">
    <citation type="journal article" date="2021" name="PeerJ">
        <title>Extensive microbial diversity within the chicken gut microbiome revealed by metagenomics and culture.</title>
        <authorList>
            <person name="Gilroy R."/>
            <person name="Ravi A."/>
            <person name="Getino M."/>
            <person name="Pursley I."/>
            <person name="Horton D.L."/>
            <person name="Alikhan N.F."/>
            <person name="Baker D."/>
            <person name="Gharbi K."/>
            <person name="Hall N."/>
            <person name="Watson M."/>
            <person name="Adriaenssens E.M."/>
            <person name="Foster-Nyarko E."/>
            <person name="Jarju S."/>
            <person name="Secka A."/>
            <person name="Antonio M."/>
            <person name="Oren A."/>
            <person name="Chaudhuri R.R."/>
            <person name="La Ragione R."/>
            <person name="Hildebrand F."/>
            <person name="Pallen M.J."/>
        </authorList>
    </citation>
    <scope>NUCLEOTIDE SEQUENCE</scope>
    <source>
        <strain evidence="12">ChiHcec3-6078</strain>
    </source>
</reference>
<dbReference type="EC" id="2.7.13.3" evidence="3"/>
<keyword evidence="10" id="KW-0472">Membrane</keyword>
<evidence type="ECO:0000256" key="2">
    <source>
        <dbReference type="ARBA" id="ARBA00004651"/>
    </source>
</evidence>
<evidence type="ECO:0000256" key="4">
    <source>
        <dbReference type="ARBA" id="ARBA00022475"/>
    </source>
</evidence>
<dbReference type="InterPro" id="IPR036890">
    <property type="entry name" value="HATPase_C_sf"/>
</dbReference>
<evidence type="ECO:0000256" key="7">
    <source>
        <dbReference type="ARBA" id="ARBA00022777"/>
    </source>
</evidence>
<dbReference type="PANTHER" id="PTHR45453:SF2">
    <property type="entry name" value="HISTIDINE KINASE"/>
    <property type="match status" value="1"/>
</dbReference>
<dbReference type="InterPro" id="IPR003594">
    <property type="entry name" value="HATPase_dom"/>
</dbReference>
<dbReference type="PANTHER" id="PTHR45453">
    <property type="entry name" value="PHOSPHATE REGULON SENSOR PROTEIN PHOR"/>
    <property type="match status" value="1"/>
</dbReference>
<evidence type="ECO:0000256" key="9">
    <source>
        <dbReference type="ARBA" id="ARBA00023012"/>
    </source>
</evidence>
<dbReference type="InterPro" id="IPR005467">
    <property type="entry name" value="His_kinase_dom"/>
</dbReference>
<gene>
    <name evidence="12" type="ORF">IAC50_00730</name>
</gene>
<dbReference type="GO" id="GO:0016036">
    <property type="term" value="P:cellular response to phosphate starvation"/>
    <property type="evidence" value="ECO:0007669"/>
    <property type="project" value="TreeGrafter"/>
</dbReference>
<dbReference type="Proteomes" id="UP000824090">
    <property type="component" value="Unassembled WGS sequence"/>
</dbReference>
<evidence type="ECO:0000256" key="1">
    <source>
        <dbReference type="ARBA" id="ARBA00000085"/>
    </source>
</evidence>
<evidence type="ECO:0000259" key="11">
    <source>
        <dbReference type="PROSITE" id="PS50109"/>
    </source>
</evidence>
<keyword evidence="7 12" id="KW-0418">Kinase</keyword>
<feature type="non-terminal residue" evidence="12">
    <location>
        <position position="1"/>
    </location>
</feature>
<dbReference type="GO" id="GO:0000155">
    <property type="term" value="F:phosphorelay sensor kinase activity"/>
    <property type="evidence" value="ECO:0007669"/>
    <property type="project" value="TreeGrafter"/>
</dbReference>
<keyword evidence="4" id="KW-1003">Cell membrane</keyword>
<reference evidence="12" key="1">
    <citation type="submission" date="2020-10" db="EMBL/GenBank/DDBJ databases">
        <authorList>
            <person name="Gilroy R."/>
        </authorList>
    </citation>
    <scope>NUCLEOTIDE SEQUENCE</scope>
    <source>
        <strain evidence="12">ChiHcec3-6078</strain>
    </source>
</reference>
<dbReference type="GO" id="GO:0005886">
    <property type="term" value="C:plasma membrane"/>
    <property type="evidence" value="ECO:0007669"/>
    <property type="project" value="UniProtKB-SubCell"/>
</dbReference>
<sequence>PKSVVFILKQLLINCAKYCPGCHVKIKAAKGVITLEDDGIGIPSHEVERVTDRGFSGTNGRRLGKSTGMGLYIVKELCGQLGTDLEIASEEGEFTRVTMKFQGFKEGEKTV</sequence>
<dbReference type="GO" id="GO:0004721">
    <property type="term" value="F:phosphoprotein phosphatase activity"/>
    <property type="evidence" value="ECO:0007669"/>
    <property type="project" value="TreeGrafter"/>
</dbReference>
<protein>
    <recommendedName>
        <fullName evidence="3">histidine kinase</fullName>
        <ecNumber evidence="3">2.7.13.3</ecNumber>
    </recommendedName>
</protein>
<comment type="catalytic activity">
    <reaction evidence="1">
        <text>ATP + protein L-histidine = ADP + protein N-phospho-L-histidine.</text>
        <dbReference type="EC" id="2.7.13.3"/>
    </reaction>
</comment>
<proteinExistence type="predicted"/>
<dbReference type="PROSITE" id="PS50109">
    <property type="entry name" value="HIS_KIN"/>
    <property type="match status" value="1"/>
</dbReference>
<name>A0A9D1HYS3_9FIRM</name>
<evidence type="ECO:0000256" key="5">
    <source>
        <dbReference type="ARBA" id="ARBA00022679"/>
    </source>
</evidence>
<accession>A0A9D1HYS3</accession>
<comment type="caution">
    <text evidence="12">The sequence shown here is derived from an EMBL/GenBank/DDBJ whole genome shotgun (WGS) entry which is preliminary data.</text>
</comment>
<keyword evidence="6" id="KW-0812">Transmembrane</keyword>
<evidence type="ECO:0000256" key="8">
    <source>
        <dbReference type="ARBA" id="ARBA00022989"/>
    </source>
</evidence>
<evidence type="ECO:0000313" key="13">
    <source>
        <dbReference type="Proteomes" id="UP000824090"/>
    </source>
</evidence>
<evidence type="ECO:0000256" key="10">
    <source>
        <dbReference type="ARBA" id="ARBA00023136"/>
    </source>
</evidence>
<dbReference type="InterPro" id="IPR050351">
    <property type="entry name" value="BphY/WalK/GraS-like"/>
</dbReference>
<dbReference type="Pfam" id="PF02518">
    <property type="entry name" value="HATPase_c"/>
    <property type="match status" value="1"/>
</dbReference>
<keyword evidence="9" id="KW-0902">Two-component regulatory system</keyword>
<comment type="subcellular location">
    <subcellularLocation>
        <location evidence="2">Cell membrane</location>
        <topology evidence="2">Multi-pass membrane protein</topology>
    </subcellularLocation>
</comment>
<organism evidence="12 13">
    <name type="scientific">Candidatus Allocopromorpha excrementigallinarum</name>
    <dbReference type="NCBI Taxonomy" id="2840742"/>
    <lineage>
        <taxon>Bacteria</taxon>
        <taxon>Bacillati</taxon>
        <taxon>Bacillota</taxon>
        <taxon>Clostridia</taxon>
        <taxon>Eubacteriales</taxon>
        <taxon>Eubacteriaceae</taxon>
        <taxon>Eubacteriaceae incertae sedis</taxon>
        <taxon>Candidatus Allocopromorpha</taxon>
    </lineage>
</organism>
<feature type="domain" description="Histidine kinase" evidence="11">
    <location>
        <begin position="1"/>
        <end position="105"/>
    </location>
</feature>
<evidence type="ECO:0000313" key="12">
    <source>
        <dbReference type="EMBL" id="HIU25009.1"/>
    </source>
</evidence>
<dbReference type="AlphaFoldDB" id="A0A9D1HYS3"/>
<dbReference type="SMART" id="SM00387">
    <property type="entry name" value="HATPase_c"/>
    <property type="match status" value="1"/>
</dbReference>
<dbReference type="SUPFAM" id="SSF55874">
    <property type="entry name" value="ATPase domain of HSP90 chaperone/DNA topoisomerase II/histidine kinase"/>
    <property type="match status" value="1"/>
</dbReference>
<evidence type="ECO:0000256" key="6">
    <source>
        <dbReference type="ARBA" id="ARBA00022692"/>
    </source>
</evidence>